<reference evidence="12 13" key="1">
    <citation type="journal article" date="2018" name="Genome Biol. Evol.">
        <title>Cladogenesis and Genomic Streamlining in Extracellular Endosymbionts of Tropical Stink Bugs.</title>
        <authorList>
            <person name="Otero-Bravo A."/>
            <person name="Goffredi S."/>
            <person name="Sabree Z.L."/>
        </authorList>
    </citation>
    <scope>NUCLEOTIDE SEQUENCE [LARGE SCALE GENOMIC DNA]</scope>
    <source>
        <strain evidence="12 13">SoEL</strain>
    </source>
</reference>
<dbReference type="CDD" id="cd01572">
    <property type="entry name" value="QPRTase"/>
    <property type="match status" value="1"/>
</dbReference>
<name>A0A2P5SW93_9GAMM</name>
<evidence type="ECO:0000256" key="6">
    <source>
        <dbReference type="ARBA" id="ARBA00022676"/>
    </source>
</evidence>
<feature type="domain" description="Quinolinate phosphoribosyl transferase C-terminal" evidence="10">
    <location>
        <begin position="130"/>
        <end position="294"/>
    </location>
</feature>
<dbReference type="AlphaFoldDB" id="A0A2P5SW93"/>
<keyword evidence="7 9" id="KW-0808">Transferase</keyword>
<dbReference type="PANTHER" id="PTHR32179:SF3">
    <property type="entry name" value="NICOTINATE-NUCLEOTIDE PYROPHOSPHORYLASE [CARBOXYLATING]"/>
    <property type="match status" value="1"/>
</dbReference>
<gene>
    <name evidence="12" type="ORF">CRV10_02060</name>
</gene>
<dbReference type="InterPro" id="IPR013785">
    <property type="entry name" value="Aldolase_TIM"/>
</dbReference>
<dbReference type="SUPFAM" id="SSF51690">
    <property type="entry name" value="Nicotinate/Quinolinate PRTase C-terminal domain-like"/>
    <property type="match status" value="1"/>
</dbReference>
<evidence type="ECO:0000256" key="2">
    <source>
        <dbReference type="ARBA" id="ARBA00004893"/>
    </source>
</evidence>
<dbReference type="Proteomes" id="UP000296144">
    <property type="component" value="Unassembled WGS sequence"/>
</dbReference>
<feature type="domain" description="Quinolinate phosphoribosyl transferase N-terminal" evidence="11">
    <location>
        <begin position="44"/>
        <end position="128"/>
    </location>
</feature>
<dbReference type="OrthoDB" id="9782546at2"/>
<accession>A0A2P5SW93</accession>
<evidence type="ECO:0000313" key="13">
    <source>
        <dbReference type="Proteomes" id="UP000296144"/>
    </source>
</evidence>
<dbReference type="InterPro" id="IPR036068">
    <property type="entry name" value="Nicotinate_pribotase-like_C"/>
</dbReference>
<evidence type="ECO:0000256" key="9">
    <source>
        <dbReference type="PIRNR" id="PIRNR006250"/>
    </source>
</evidence>
<dbReference type="RefSeq" id="WP_136130181.1">
    <property type="nucleotide sequence ID" value="NZ_PDKU01000002.1"/>
</dbReference>
<dbReference type="NCBIfam" id="TIGR00078">
    <property type="entry name" value="nadC"/>
    <property type="match status" value="1"/>
</dbReference>
<organism evidence="12 13">
    <name type="scientific">Candidatus Pantoea edessiphila</name>
    <dbReference type="NCBI Taxonomy" id="2044610"/>
    <lineage>
        <taxon>Bacteria</taxon>
        <taxon>Pseudomonadati</taxon>
        <taxon>Pseudomonadota</taxon>
        <taxon>Gammaproteobacteria</taxon>
        <taxon>Enterobacterales</taxon>
        <taxon>Erwiniaceae</taxon>
        <taxon>Pantoea</taxon>
    </lineage>
</organism>
<dbReference type="Pfam" id="PF02749">
    <property type="entry name" value="QRPTase_N"/>
    <property type="match status" value="1"/>
</dbReference>
<dbReference type="GO" id="GO:0005737">
    <property type="term" value="C:cytoplasm"/>
    <property type="evidence" value="ECO:0007669"/>
    <property type="project" value="TreeGrafter"/>
</dbReference>
<keyword evidence="6 9" id="KW-0328">Glycosyltransferase</keyword>
<dbReference type="PIRSF" id="PIRSF006250">
    <property type="entry name" value="NadC_ModD"/>
    <property type="match status" value="1"/>
</dbReference>
<keyword evidence="5" id="KW-0662">Pyridine nucleotide biosynthesis</keyword>
<evidence type="ECO:0000256" key="3">
    <source>
        <dbReference type="ARBA" id="ARBA00009400"/>
    </source>
</evidence>
<dbReference type="InterPro" id="IPR037128">
    <property type="entry name" value="Quinolinate_PRibosylTase_N_sf"/>
</dbReference>
<evidence type="ECO:0000256" key="5">
    <source>
        <dbReference type="ARBA" id="ARBA00022642"/>
    </source>
</evidence>
<dbReference type="EMBL" id="PDKU01000002">
    <property type="protein sequence ID" value="PPI86605.1"/>
    <property type="molecule type" value="Genomic_DNA"/>
</dbReference>
<proteinExistence type="inferred from homology"/>
<dbReference type="InterPro" id="IPR004393">
    <property type="entry name" value="NadC"/>
</dbReference>
<evidence type="ECO:0000256" key="1">
    <source>
        <dbReference type="ARBA" id="ARBA00003237"/>
    </source>
</evidence>
<evidence type="ECO:0000256" key="8">
    <source>
        <dbReference type="ARBA" id="ARBA00033102"/>
    </source>
</evidence>
<sequence>MYNHICESDNHYIELTKLVKKDIPKTVMRALEEDLGGEININNDITVNILPKNSKAYAQIITNEEGIFCGTDWVKEIFKQLHQSVNLTWHVEERQKIKPKQLLIEIEGSSRAIITSERTILNFIQTLSGVATKVSHYVSLINNTNTKLLDTRKTLPGLRTALKHAVICGGGNSHRVGLSDAFLIKENHIIAIGSIQKAIESARSMLPDNTIEVEVESIAELIQAINAGADIIMLDNFDFEKTKQAIKINNKRVPLELSGNINDCLISKLAQIGIDYISIGDFTKNICSLDMSMRLKIK</sequence>
<dbReference type="Pfam" id="PF01729">
    <property type="entry name" value="QRPTase_C"/>
    <property type="match status" value="1"/>
</dbReference>
<comment type="similarity">
    <text evidence="3 9">Belongs to the NadC/ModD family.</text>
</comment>
<dbReference type="FunFam" id="3.20.20.70:FF:000030">
    <property type="entry name" value="Nicotinate-nucleotide pyrophosphorylase, carboxylating"/>
    <property type="match status" value="1"/>
</dbReference>
<comment type="caution">
    <text evidence="12">The sequence shown here is derived from an EMBL/GenBank/DDBJ whole genome shotgun (WGS) entry which is preliminary data.</text>
</comment>
<evidence type="ECO:0000256" key="4">
    <source>
        <dbReference type="ARBA" id="ARBA00011944"/>
    </source>
</evidence>
<comment type="function">
    <text evidence="1">Involved in the catabolism of quinolinic acid (QA).</text>
</comment>
<dbReference type="PANTHER" id="PTHR32179">
    <property type="entry name" value="NICOTINATE-NUCLEOTIDE PYROPHOSPHORYLASE [CARBOXYLATING]"/>
    <property type="match status" value="1"/>
</dbReference>
<dbReference type="InterPro" id="IPR027277">
    <property type="entry name" value="NadC/ModD"/>
</dbReference>
<dbReference type="GO" id="GO:0034213">
    <property type="term" value="P:quinolinate catabolic process"/>
    <property type="evidence" value="ECO:0007669"/>
    <property type="project" value="TreeGrafter"/>
</dbReference>
<dbReference type="Gene3D" id="3.90.1170.20">
    <property type="entry name" value="Quinolinate phosphoribosyl transferase, N-terminal domain"/>
    <property type="match status" value="1"/>
</dbReference>
<dbReference type="GO" id="GO:0004514">
    <property type="term" value="F:nicotinate-nucleotide diphosphorylase (carboxylating) activity"/>
    <property type="evidence" value="ECO:0007669"/>
    <property type="project" value="UniProtKB-EC"/>
</dbReference>
<dbReference type="Gene3D" id="3.20.20.70">
    <property type="entry name" value="Aldolase class I"/>
    <property type="match status" value="1"/>
</dbReference>
<dbReference type="EC" id="2.4.2.19" evidence="4"/>
<keyword evidence="13" id="KW-1185">Reference proteome</keyword>
<comment type="pathway">
    <text evidence="2">Cofactor biosynthesis; NAD(+) biosynthesis; nicotinate D-ribonucleotide from quinolinate: step 1/1.</text>
</comment>
<evidence type="ECO:0000259" key="10">
    <source>
        <dbReference type="Pfam" id="PF01729"/>
    </source>
</evidence>
<evidence type="ECO:0000313" key="12">
    <source>
        <dbReference type="EMBL" id="PPI86605.1"/>
    </source>
</evidence>
<dbReference type="SUPFAM" id="SSF54675">
    <property type="entry name" value="Nicotinate/Quinolinate PRTase N-terminal domain-like"/>
    <property type="match status" value="1"/>
</dbReference>
<dbReference type="UniPathway" id="UPA00253">
    <property type="reaction ID" value="UER00331"/>
</dbReference>
<evidence type="ECO:0000256" key="7">
    <source>
        <dbReference type="ARBA" id="ARBA00022679"/>
    </source>
</evidence>
<protein>
    <recommendedName>
        <fullName evidence="4">nicotinate-nucleotide diphosphorylase (carboxylating)</fullName>
        <ecNumber evidence="4">2.4.2.19</ecNumber>
    </recommendedName>
    <alternativeName>
        <fullName evidence="8">Quinolinate phosphoribosyltransferase [decarboxylating]</fullName>
    </alternativeName>
</protein>
<dbReference type="InterPro" id="IPR002638">
    <property type="entry name" value="Quinolinate_PRibosylTrfase_C"/>
</dbReference>
<dbReference type="InterPro" id="IPR022412">
    <property type="entry name" value="Quinolinate_PRibosylTrfase_N"/>
</dbReference>
<dbReference type="GO" id="GO:0009435">
    <property type="term" value="P:NAD+ biosynthetic process"/>
    <property type="evidence" value="ECO:0007669"/>
    <property type="project" value="UniProtKB-UniPathway"/>
</dbReference>
<evidence type="ECO:0000259" key="11">
    <source>
        <dbReference type="Pfam" id="PF02749"/>
    </source>
</evidence>